<comment type="function">
    <text evidence="7">Involved in phosphonate degradation.</text>
</comment>
<dbReference type="InterPro" id="IPR015424">
    <property type="entry name" value="PyrdxlP-dep_Trfase"/>
</dbReference>
<feature type="modified residue" description="N6-(pyridoxal phosphate)lysine" evidence="7">
    <location>
        <position position="205"/>
    </location>
</feature>
<evidence type="ECO:0000256" key="4">
    <source>
        <dbReference type="ARBA" id="ARBA00022898"/>
    </source>
</evidence>
<dbReference type="EMBL" id="WHNY01000091">
    <property type="protein sequence ID" value="NOU69386.1"/>
    <property type="molecule type" value="Genomic_DNA"/>
</dbReference>
<evidence type="ECO:0000256" key="5">
    <source>
        <dbReference type="ARBA" id="ARBA00023317"/>
    </source>
</evidence>
<comment type="catalytic activity">
    <reaction evidence="6 7">
        <text>(2-aminoethyl)phosphonate + pyruvate = phosphonoacetaldehyde + L-alanine</text>
        <dbReference type="Rhea" id="RHEA:17021"/>
        <dbReference type="ChEBI" id="CHEBI:15361"/>
        <dbReference type="ChEBI" id="CHEBI:57418"/>
        <dbReference type="ChEBI" id="CHEBI:57972"/>
        <dbReference type="ChEBI" id="CHEBI:58383"/>
        <dbReference type="EC" id="2.6.1.37"/>
    </reaction>
</comment>
<dbReference type="PIRSF" id="PIRSF000524">
    <property type="entry name" value="SPT"/>
    <property type="match status" value="1"/>
</dbReference>
<dbReference type="GO" id="GO:0047304">
    <property type="term" value="F:2-aminoethylphosphonate-pyruvate transaminase activity"/>
    <property type="evidence" value="ECO:0007669"/>
    <property type="project" value="UniProtKB-EC"/>
</dbReference>
<evidence type="ECO:0000313" key="9">
    <source>
        <dbReference type="EMBL" id="NOU69386.1"/>
    </source>
</evidence>
<dbReference type="Pfam" id="PF00266">
    <property type="entry name" value="Aminotran_5"/>
    <property type="match status" value="1"/>
</dbReference>
<dbReference type="SUPFAM" id="SSF53383">
    <property type="entry name" value="PLP-dependent transferases"/>
    <property type="match status" value="1"/>
</dbReference>
<dbReference type="InterPro" id="IPR012703">
    <property type="entry name" value="NH2EtPonate_pyrv_transaminase"/>
</dbReference>
<proteinExistence type="inferred from homology"/>
<organism evidence="9 10">
    <name type="scientific">Paenibacillus plantarum</name>
    <dbReference type="NCBI Taxonomy" id="2654975"/>
    <lineage>
        <taxon>Bacteria</taxon>
        <taxon>Bacillati</taxon>
        <taxon>Bacillota</taxon>
        <taxon>Bacilli</taxon>
        <taxon>Bacillales</taxon>
        <taxon>Paenibacillaceae</taxon>
        <taxon>Paenibacillus</taxon>
    </lineage>
</organism>
<accession>A0ABX1XLP3</accession>
<keyword evidence="10" id="KW-1185">Reference proteome</keyword>
<dbReference type="Gene3D" id="3.40.640.10">
    <property type="entry name" value="Type I PLP-dependent aspartate aminotransferase-like (Major domain)"/>
    <property type="match status" value="1"/>
</dbReference>
<sequence length="379" mass="42143">MKQNLNVNVNQLPDNPYLLLTPGPLSTSKKVKAAMLRDWCTWDQEYNQLVQSIRSRLVQMATTDPSAYTTVLMQGSGTFCVESVIGSVIPPTGKLLVLTNGAYGKRIAQMAEVLGIYAIVLDAGETKPVNVKQLEEVLKVDASITHVAVVHVETTTGMINPIEDVAKVSKKYGKTVIVDAMSSFGGVPVDVADLDIDFLISSANKCIQGVPGFGFIIAKKEALFTCKGLARSLSLDLYDQWETMEHGNGKWRYTSPTHTVRAFDQAMQELEEEGGVMARFERFTRNQQTLVEGMQKLGFQTLLPKEWQSPIITSFLFPDSTVFSFDEFYARMKEEGFVIYPGKITAAPTFRIGNIGDVHLEDIHRLLQGVENQLFWKTT</sequence>
<dbReference type="PANTHER" id="PTHR42778:SF1">
    <property type="entry name" value="2-AMINOETHYLPHOSPHONATE--PYRUVATE TRANSAMINASE"/>
    <property type="match status" value="1"/>
</dbReference>
<evidence type="ECO:0000259" key="8">
    <source>
        <dbReference type="Pfam" id="PF00266"/>
    </source>
</evidence>
<dbReference type="InterPro" id="IPR000192">
    <property type="entry name" value="Aminotrans_V_dom"/>
</dbReference>
<evidence type="ECO:0000313" key="10">
    <source>
        <dbReference type="Proteomes" id="UP000653578"/>
    </source>
</evidence>
<keyword evidence="5 7" id="KW-0670">Pyruvate</keyword>
<reference evidence="9 10" key="1">
    <citation type="submission" date="2019-10" db="EMBL/GenBank/DDBJ databases">
        <title>Description of Paenibacillus humi sp. nov.</title>
        <authorList>
            <person name="Carlier A."/>
            <person name="Qi S."/>
        </authorList>
    </citation>
    <scope>NUCLEOTIDE SEQUENCE [LARGE SCALE GENOMIC DNA]</scope>
    <source>
        <strain evidence="9 10">LMG 31461</strain>
    </source>
</reference>
<comment type="subunit">
    <text evidence="7">Homodimer.</text>
</comment>
<dbReference type="PANTHER" id="PTHR42778">
    <property type="entry name" value="2-AMINOETHYLPHOSPHONATE--PYRUVATE TRANSAMINASE"/>
    <property type="match status" value="1"/>
</dbReference>
<keyword evidence="2 7" id="KW-0032">Aminotransferase</keyword>
<dbReference type="NCBIfam" id="NF010006">
    <property type="entry name" value="PRK13479.1"/>
    <property type="match status" value="1"/>
</dbReference>
<dbReference type="InterPro" id="IPR024169">
    <property type="entry name" value="SP_NH2Trfase/AEP_transaminase"/>
</dbReference>
<keyword evidence="3 7" id="KW-0808">Transferase</keyword>
<dbReference type="InterPro" id="IPR015421">
    <property type="entry name" value="PyrdxlP-dep_Trfase_major"/>
</dbReference>
<evidence type="ECO:0000256" key="2">
    <source>
        <dbReference type="ARBA" id="ARBA00022576"/>
    </source>
</evidence>
<evidence type="ECO:0000256" key="3">
    <source>
        <dbReference type="ARBA" id="ARBA00022679"/>
    </source>
</evidence>
<comment type="cofactor">
    <cofactor evidence="1 7">
        <name>pyridoxal 5'-phosphate</name>
        <dbReference type="ChEBI" id="CHEBI:597326"/>
    </cofactor>
</comment>
<evidence type="ECO:0000256" key="1">
    <source>
        <dbReference type="ARBA" id="ARBA00001933"/>
    </source>
</evidence>
<keyword evidence="4 7" id="KW-0663">Pyridoxal phosphate</keyword>
<dbReference type="NCBIfam" id="TIGR03301">
    <property type="entry name" value="PhnW-AepZ"/>
    <property type="match status" value="1"/>
</dbReference>
<comment type="caution">
    <text evidence="9">The sequence shown here is derived from an EMBL/GenBank/DDBJ whole genome shotgun (WGS) entry which is preliminary data.</text>
</comment>
<name>A0ABX1XLP3_9BACL</name>
<dbReference type="InterPro" id="IPR015422">
    <property type="entry name" value="PyrdxlP-dep_Trfase_small"/>
</dbReference>
<dbReference type="NCBIfam" id="TIGR02326">
    <property type="entry name" value="transamin_PhnW"/>
    <property type="match status" value="1"/>
</dbReference>
<feature type="domain" description="Aminotransferase class V" evidence="8">
    <location>
        <begin position="30"/>
        <end position="351"/>
    </location>
</feature>
<dbReference type="RefSeq" id="WP_171637759.1">
    <property type="nucleotide sequence ID" value="NZ_WHNY01000091.1"/>
</dbReference>
<evidence type="ECO:0000256" key="6">
    <source>
        <dbReference type="ARBA" id="ARBA00049460"/>
    </source>
</evidence>
<comment type="similarity">
    <text evidence="7">Belongs to the class-V pyridoxal-phosphate-dependent aminotransferase family. PhnW subfamily.</text>
</comment>
<dbReference type="Proteomes" id="UP000653578">
    <property type="component" value="Unassembled WGS sequence"/>
</dbReference>
<dbReference type="Gene3D" id="3.90.1150.10">
    <property type="entry name" value="Aspartate Aminotransferase, domain 1"/>
    <property type="match status" value="1"/>
</dbReference>
<dbReference type="HAMAP" id="MF_01376">
    <property type="entry name" value="PhnW_aminotrans_5"/>
    <property type="match status" value="1"/>
</dbReference>
<evidence type="ECO:0000256" key="7">
    <source>
        <dbReference type="HAMAP-Rule" id="MF_01376"/>
    </source>
</evidence>
<gene>
    <name evidence="7 9" type="primary">phnW</name>
    <name evidence="9" type="ORF">GC096_35805</name>
</gene>
<protein>
    <recommendedName>
        <fullName evidence="7">2-aminoethylphosphonate--pyruvate transaminase</fullName>
        <ecNumber evidence="7">2.6.1.37</ecNumber>
    </recommendedName>
    <alternativeName>
        <fullName evidence="7">2-aminoethylphosphonate aminotransferase</fullName>
    </alternativeName>
    <alternativeName>
        <fullName evidence="7">AEP transaminase</fullName>
        <shortName evidence="7">AEPT</shortName>
    </alternativeName>
</protein>
<dbReference type="EC" id="2.6.1.37" evidence="7"/>